<dbReference type="AlphaFoldDB" id="A0A0D2WQZ9"/>
<accession>A0A0D2WQZ9</accession>
<gene>
    <name evidence="2" type="ORF">CAOG_004908</name>
</gene>
<dbReference type="PhylomeDB" id="A0A0D2WQZ9"/>
<evidence type="ECO:0000313" key="3">
    <source>
        <dbReference type="Proteomes" id="UP000008743"/>
    </source>
</evidence>
<keyword evidence="3" id="KW-1185">Reference proteome</keyword>
<feature type="transmembrane region" description="Helical" evidence="1">
    <location>
        <begin position="20"/>
        <end position="38"/>
    </location>
</feature>
<proteinExistence type="predicted"/>
<protein>
    <submittedName>
        <fullName evidence="2">Uncharacterized protein</fullName>
    </submittedName>
</protein>
<sequence length="109" mass="11730">MSATGASGSGGDGSKPLPRWLAGFSVASFVGGMAFSRLTMRVAAGVAVGTLIGMVIEQEYGMPDVKAMHNKIAKDARIFLQPAIDHIDDLVRTNSDRVEEARRPDRRDR</sequence>
<dbReference type="Proteomes" id="UP000008743">
    <property type="component" value="Unassembled WGS sequence"/>
</dbReference>
<evidence type="ECO:0000256" key="1">
    <source>
        <dbReference type="SAM" id="Phobius"/>
    </source>
</evidence>
<dbReference type="InParanoid" id="A0A0D2WQZ9"/>
<keyword evidence="1" id="KW-1133">Transmembrane helix</keyword>
<keyword evidence="1" id="KW-0472">Membrane</keyword>
<organism evidence="2 3">
    <name type="scientific">Capsaspora owczarzaki (strain ATCC 30864)</name>
    <dbReference type="NCBI Taxonomy" id="595528"/>
    <lineage>
        <taxon>Eukaryota</taxon>
        <taxon>Filasterea</taxon>
        <taxon>Capsaspora</taxon>
    </lineage>
</organism>
<dbReference type="RefSeq" id="XP_004347659.1">
    <property type="nucleotide sequence ID" value="XM_004347609.2"/>
</dbReference>
<name>A0A0D2WQZ9_CAPO3</name>
<evidence type="ECO:0000313" key="2">
    <source>
        <dbReference type="EMBL" id="KJE94235.1"/>
    </source>
</evidence>
<dbReference type="EMBL" id="KE346366">
    <property type="protein sequence ID" value="KJE94235.1"/>
    <property type="molecule type" value="Genomic_DNA"/>
</dbReference>
<reference evidence="3" key="1">
    <citation type="submission" date="2011-02" db="EMBL/GenBank/DDBJ databases">
        <title>The Genome Sequence of Capsaspora owczarzaki ATCC 30864.</title>
        <authorList>
            <person name="Russ C."/>
            <person name="Cuomo C."/>
            <person name="Burger G."/>
            <person name="Gray M.W."/>
            <person name="Holland P.W.H."/>
            <person name="King N."/>
            <person name="Lang F.B.F."/>
            <person name="Roger A.J."/>
            <person name="Ruiz-Trillo I."/>
            <person name="Young S.K."/>
            <person name="Zeng Q."/>
            <person name="Gargeya S."/>
            <person name="Alvarado L."/>
            <person name="Berlin A."/>
            <person name="Chapman S.B."/>
            <person name="Chen Z."/>
            <person name="Freedman E."/>
            <person name="Gellesch M."/>
            <person name="Goldberg J."/>
            <person name="Griggs A."/>
            <person name="Gujja S."/>
            <person name="Heilman E."/>
            <person name="Heiman D."/>
            <person name="Howarth C."/>
            <person name="Mehta T."/>
            <person name="Neiman D."/>
            <person name="Pearson M."/>
            <person name="Roberts A."/>
            <person name="Saif S."/>
            <person name="Shea T."/>
            <person name="Shenoy N."/>
            <person name="Sisk P."/>
            <person name="Stolte C."/>
            <person name="Sykes S."/>
            <person name="White J."/>
            <person name="Yandava C."/>
            <person name="Haas B."/>
            <person name="Nusbaum C."/>
            <person name="Birren B."/>
        </authorList>
    </citation>
    <scope>NUCLEOTIDE SEQUENCE</scope>
    <source>
        <strain evidence="3">ATCC 30864</strain>
    </source>
</reference>
<keyword evidence="1" id="KW-0812">Transmembrane</keyword>